<dbReference type="KEGG" id="acan:ACA1_369250"/>
<dbReference type="PANTHER" id="PTHR15346">
    <property type="entry name" value="DYNACTIN SUBUNIT"/>
    <property type="match status" value="1"/>
</dbReference>
<dbReference type="RefSeq" id="XP_004340213.1">
    <property type="nucleotide sequence ID" value="XM_004340165.1"/>
</dbReference>
<dbReference type="InterPro" id="IPR028133">
    <property type="entry name" value="Dynamitin"/>
</dbReference>
<dbReference type="EMBL" id="KB007960">
    <property type="protein sequence ID" value="ELR18193.1"/>
    <property type="molecule type" value="Genomic_DNA"/>
</dbReference>
<feature type="region of interest" description="Disordered" evidence="4">
    <location>
        <begin position="1"/>
        <end position="34"/>
    </location>
</feature>
<dbReference type="GO" id="GO:0007017">
    <property type="term" value="P:microtubule-based process"/>
    <property type="evidence" value="ECO:0007669"/>
    <property type="project" value="InterPro"/>
</dbReference>
<dbReference type="Proteomes" id="UP000011083">
    <property type="component" value="Unassembled WGS sequence"/>
</dbReference>
<dbReference type="GeneID" id="14918854"/>
<comment type="subcellular location">
    <subcellularLocation>
        <location evidence="1">Cytoplasm</location>
    </subcellularLocation>
</comment>
<evidence type="ECO:0000256" key="2">
    <source>
        <dbReference type="ARBA" id="ARBA00022490"/>
    </source>
</evidence>
<sequence length="411" mass="46385">MEGEATQAIDQQQEKIKRPLALRQPEVFETPDAEDSGPIVVVVEERDNANIDRTGVTPNKAFARFYDKGFDSAQDFSSTVRRASKQKEFEASKEDLKSLQETPLQRFQRLQSEVRELSEELSAAAEKRTPLEQDIPALEIADEVQQLQVQLEDLIAKEEHRPFLNPNYENEQSSILQANLSKKLISHLEAVGAKDKRKQEDASSDDKGQITYELYYTPALAESAKEGSELSVLSEMDRRMAQLEKLLGANTFMGNLPANDMLSLVESMNDKLSLLNQVELDKVDRKLKMLSLELDDIARSEEKTGLPAHQEKKVNEVYEMMARADATIQQMPAIIARLQSLRPLHEESLTFSQTLRHLHNQQSQIVHMLSSHNAHLIKVEDGLAENMATIQKNVDALNARIEKVAEKLSSA</sequence>
<gene>
    <name evidence="5" type="ORF">ACA1_369250</name>
</gene>
<keyword evidence="3" id="KW-0175">Coiled coil</keyword>
<evidence type="ECO:0000313" key="5">
    <source>
        <dbReference type="EMBL" id="ELR18193.1"/>
    </source>
</evidence>
<keyword evidence="6" id="KW-1185">Reference proteome</keyword>
<dbReference type="OrthoDB" id="4977at2759"/>
<dbReference type="VEuPathDB" id="AmoebaDB:ACA1_369250"/>
<evidence type="ECO:0000256" key="3">
    <source>
        <dbReference type="SAM" id="Coils"/>
    </source>
</evidence>
<dbReference type="STRING" id="1257118.L8H0A3"/>
<evidence type="ECO:0000313" key="6">
    <source>
        <dbReference type="Proteomes" id="UP000011083"/>
    </source>
</evidence>
<feature type="coiled-coil region" evidence="3">
    <location>
        <begin position="82"/>
        <end position="161"/>
    </location>
</feature>
<evidence type="ECO:0000256" key="4">
    <source>
        <dbReference type="SAM" id="MobiDB-lite"/>
    </source>
</evidence>
<organism evidence="5 6">
    <name type="scientific">Acanthamoeba castellanii (strain ATCC 30010 / Neff)</name>
    <dbReference type="NCBI Taxonomy" id="1257118"/>
    <lineage>
        <taxon>Eukaryota</taxon>
        <taxon>Amoebozoa</taxon>
        <taxon>Discosea</taxon>
        <taxon>Longamoebia</taxon>
        <taxon>Centramoebida</taxon>
        <taxon>Acanthamoebidae</taxon>
        <taxon>Acanthamoeba</taxon>
    </lineage>
</organism>
<reference evidence="5 6" key="1">
    <citation type="journal article" date="2013" name="Genome Biol.">
        <title>Genome of Acanthamoeba castellanii highlights extensive lateral gene transfer and early evolution of tyrosine kinase signaling.</title>
        <authorList>
            <person name="Clarke M."/>
            <person name="Lohan A.J."/>
            <person name="Liu B."/>
            <person name="Lagkouvardos I."/>
            <person name="Roy S."/>
            <person name="Zafar N."/>
            <person name="Bertelli C."/>
            <person name="Schilde C."/>
            <person name="Kianianmomeni A."/>
            <person name="Burglin T.R."/>
            <person name="Frech C."/>
            <person name="Turcotte B."/>
            <person name="Kopec K.O."/>
            <person name="Synnott J.M."/>
            <person name="Choo C."/>
            <person name="Paponov I."/>
            <person name="Finkler A."/>
            <person name="Soon Heng Tan C."/>
            <person name="Hutchins A.P."/>
            <person name="Weinmeier T."/>
            <person name="Rattei T."/>
            <person name="Chu J.S."/>
            <person name="Gimenez G."/>
            <person name="Irimia M."/>
            <person name="Rigden D.J."/>
            <person name="Fitzpatrick D.A."/>
            <person name="Lorenzo-Morales J."/>
            <person name="Bateman A."/>
            <person name="Chiu C.H."/>
            <person name="Tang P."/>
            <person name="Hegemann P."/>
            <person name="Fromm H."/>
            <person name="Raoult D."/>
            <person name="Greub G."/>
            <person name="Miranda-Saavedra D."/>
            <person name="Chen N."/>
            <person name="Nash P."/>
            <person name="Ginger M.L."/>
            <person name="Horn M."/>
            <person name="Schaap P."/>
            <person name="Caler L."/>
            <person name="Loftus B."/>
        </authorList>
    </citation>
    <scope>NUCLEOTIDE SEQUENCE [LARGE SCALE GENOMIC DNA]</scope>
    <source>
        <strain evidence="5 6">Neff</strain>
    </source>
</reference>
<keyword evidence="2" id="KW-0963">Cytoplasm</keyword>
<protein>
    <submittedName>
        <fullName evidence="5">Dynactin 50 kDa subunit</fullName>
    </submittedName>
</protein>
<proteinExistence type="predicted"/>
<dbReference type="OMA" id="YKFGDWE"/>
<dbReference type="AlphaFoldDB" id="L8H0A3"/>
<accession>L8H0A3</accession>
<evidence type="ECO:0000256" key="1">
    <source>
        <dbReference type="ARBA" id="ARBA00004496"/>
    </source>
</evidence>
<dbReference type="Pfam" id="PF04912">
    <property type="entry name" value="Dynamitin"/>
    <property type="match status" value="1"/>
</dbReference>
<name>L8H0A3_ACACF</name>
<dbReference type="GO" id="GO:0005737">
    <property type="term" value="C:cytoplasm"/>
    <property type="evidence" value="ECO:0007669"/>
    <property type="project" value="UniProtKB-SubCell"/>
</dbReference>
<dbReference type="GO" id="GO:0005869">
    <property type="term" value="C:dynactin complex"/>
    <property type="evidence" value="ECO:0007669"/>
    <property type="project" value="InterPro"/>
</dbReference>